<evidence type="ECO:0000256" key="3">
    <source>
        <dbReference type="ARBA" id="ARBA00023125"/>
    </source>
</evidence>
<evidence type="ECO:0000256" key="2">
    <source>
        <dbReference type="ARBA" id="ARBA00023015"/>
    </source>
</evidence>
<dbReference type="PANTHER" id="PTHR48111">
    <property type="entry name" value="REGULATOR OF RPOS"/>
    <property type="match status" value="1"/>
</dbReference>
<dbReference type="InterPro" id="IPR011006">
    <property type="entry name" value="CheY-like_superfamily"/>
</dbReference>
<reference evidence="7" key="2">
    <citation type="submission" date="2020-09" db="EMBL/GenBank/DDBJ databases">
        <authorList>
            <person name="Sun Q."/>
            <person name="Ohkuma M."/>
        </authorList>
    </citation>
    <scope>NUCLEOTIDE SEQUENCE</scope>
    <source>
        <strain evidence="7">JCM 31311</strain>
    </source>
</reference>
<organism evidence="7 8">
    <name type="scientific">Deinococcus ruber</name>
    <dbReference type="NCBI Taxonomy" id="1848197"/>
    <lineage>
        <taxon>Bacteria</taxon>
        <taxon>Thermotogati</taxon>
        <taxon>Deinococcota</taxon>
        <taxon>Deinococci</taxon>
        <taxon>Deinococcales</taxon>
        <taxon>Deinococcaceae</taxon>
        <taxon>Deinococcus</taxon>
    </lineage>
</organism>
<dbReference type="GO" id="GO:0000156">
    <property type="term" value="F:phosphorelay response regulator activity"/>
    <property type="evidence" value="ECO:0007669"/>
    <property type="project" value="TreeGrafter"/>
</dbReference>
<reference evidence="7" key="1">
    <citation type="journal article" date="2014" name="Int. J. Syst. Evol. Microbiol.">
        <title>Complete genome sequence of Corynebacterium casei LMG S-19264T (=DSM 44701T), isolated from a smear-ripened cheese.</title>
        <authorList>
            <consortium name="US DOE Joint Genome Institute (JGI-PGF)"/>
            <person name="Walter F."/>
            <person name="Albersmeier A."/>
            <person name="Kalinowski J."/>
            <person name="Ruckert C."/>
        </authorList>
    </citation>
    <scope>NUCLEOTIDE SEQUENCE</scope>
    <source>
        <strain evidence="7">JCM 31311</strain>
    </source>
</reference>
<dbReference type="EMBL" id="BMQL01000053">
    <property type="protein sequence ID" value="GGR31757.1"/>
    <property type="molecule type" value="Genomic_DNA"/>
</dbReference>
<dbReference type="InterPro" id="IPR001789">
    <property type="entry name" value="Sig_transdc_resp-reg_receiver"/>
</dbReference>
<name>A0A918FEU2_9DEIO</name>
<dbReference type="InterPro" id="IPR039420">
    <property type="entry name" value="WalR-like"/>
</dbReference>
<dbReference type="Proteomes" id="UP000603865">
    <property type="component" value="Unassembled WGS sequence"/>
</dbReference>
<evidence type="ECO:0000313" key="8">
    <source>
        <dbReference type="Proteomes" id="UP000603865"/>
    </source>
</evidence>
<evidence type="ECO:0000259" key="6">
    <source>
        <dbReference type="PROSITE" id="PS50110"/>
    </source>
</evidence>
<keyword evidence="3" id="KW-0238">DNA-binding</keyword>
<dbReference type="Pfam" id="PF00072">
    <property type="entry name" value="Response_reg"/>
    <property type="match status" value="1"/>
</dbReference>
<dbReference type="GO" id="GO:0006355">
    <property type="term" value="P:regulation of DNA-templated transcription"/>
    <property type="evidence" value="ECO:0007669"/>
    <property type="project" value="TreeGrafter"/>
</dbReference>
<dbReference type="PROSITE" id="PS50110">
    <property type="entry name" value="RESPONSE_REGULATORY"/>
    <property type="match status" value="1"/>
</dbReference>
<dbReference type="InterPro" id="IPR036938">
    <property type="entry name" value="PAP2/HPO_sf"/>
</dbReference>
<dbReference type="Gene3D" id="6.10.250.690">
    <property type="match status" value="1"/>
</dbReference>
<feature type="domain" description="Response regulatory" evidence="6">
    <location>
        <begin position="57"/>
        <end position="172"/>
    </location>
</feature>
<dbReference type="Gene3D" id="1.20.144.10">
    <property type="entry name" value="Phosphatidic acid phosphatase type 2/haloperoxidase"/>
    <property type="match status" value="1"/>
</dbReference>
<evidence type="ECO:0000256" key="1">
    <source>
        <dbReference type="ARBA" id="ARBA00023012"/>
    </source>
</evidence>
<dbReference type="PANTHER" id="PTHR48111:SF22">
    <property type="entry name" value="REGULATOR OF RPOS"/>
    <property type="match status" value="1"/>
</dbReference>
<proteinExistence type="predicted"/>
<keyword evidence="8" id="KW-1185">Reference proteome</keyword>
<accession>A0A918FEU2</accession>
<keyword evidence="1" id="KW-0902">Two-component regulatory system</keyword>
<dbReference type="Gene3D" id="3.40.50.2300">
    <property type="match status" value="1"/>
</dbReference>
<sequence>MLGAAFTLLVGWSRVDLGVHFPTDVLAERCGLGPGGLWPAASHPPPIALRIARRLMRILTVEDDRFIADLLRDVLADDGHECDVALSAREGVTLARQCLHGLLLDVMLPEGRDAGFQLGQRVRAHGATAPILYLTARSAVEDRIYGLEAGGDDYLVIPFDFGELRARIRALLRRTAGYAPQLMALPQGLE</sequence>
<evidence type="ECO:0000256" key="5">
    <source>
        <dbReference type="PROSITE-ProRule" id="PRU00169"/>
    </source>
</evidence>
<dbReference type="SMART" id="SM00448">
    <property type="entry name" value="REC"/>
    <property type="match status" value="1"/>
</dbReference>
<comment type="caution">
    <text evidence="7">The sequence shown here is derived from an EMBL/GenBank/DDBJ whole genome shotgun (WGS) entry which is preliminary data.</text>
</comment>
<keyword evidence="2" id="KW-0805">Transcription regulation</keyword>
<dbReference type="CDD" id="cd17574">
    <property type="entry name" value="REC_OmpR"/>
    <property type="match status" value="1"/>
</dbReference>
<dbReference type="SUPFAM" id="SSF48317">
    <property type="entry name" value="Acid phosphatase/Vanadium-dependent haloperoxidase"/>
    <property type="match status" value="1"/>
</dbReference>
<dbReference type="AlphaFoldDB" id="A0A918FEU2"/>
<dbReference type="GO" id="GO:0005829">
    <property type="term" value="C:cytosol"/>
    <property type="evidence" value="ECO:0007669"/>
    <property type="project" value="TreeGrafter"/>
</dbReference>
<keyword evidence="5" id="KW-0597">Phosphoprotein</keyword>
<feature type="modified residue" description="4-aspartylphosphate" evidence="5">
    <location>
        <position position="105"/>
    </location>
</feature>
<keyword evidence="4" id="KW-0804">Transcription</keyword>
<evidence type="ECO:0000256" key="4">
    <source>
        <dbReference type="ARBA" id="ARBA00023163"/>
    </source>
</evidence>
<evidence type="ECO:0000313" key="7">
    <source>
        <dbReference type="EMBL" id="GGR31757.1"/>
    </source>
</evidence>
<dbReference type="SUPFAM" id="SSF52172">
    <property type="entry name" value="CheY-like"/>
    <property type="match status" value="1"/>
</dbReference>
<gene>
    <name evidence="7" type="ORF">GCM10008957_47960</name>
</gene>
<dbReference type="GO" id="GO:0032993">
    <property type="term" value="C:protein-DNA complex"/>
    <property type="evidence" value="ECO:0007669"/>
    <property type="project" value="TreeGrafter"/>
</dbReference>
<protein>
    <recommendedName>
        <fullName evidence="6">Response regulatory domain-containing protein</fullName>
    </recommendedName>
</protein>
<dbReference type="GO" id="GO:0000976">
    <property type="term" value="F:transcription cis-regulatory region binding"/>
    <property type="evidence" value="ECO:0007669"/>
    <property type="project" value="TreeGrafter"/>
</dbReference>